<evidence type="ECO:0000313" key="2">
    <source>
        <dbReference type="Proteomes" id="UP000284605"/>
    </source>
</evidence>
<accession>A0A418WJH8</accession>
<gene>
    <name evidence="1" type="ORF">D3874_20980</name>
</gene>
<name>A0A418WJH8_9PROT</name>
<comment type="caution">
    <text evidence="1">The sequence shown here is derived from an EMBL/GenBank/DDBJ whole genome shotgun (WGS) entry which is preliminary data.</text>
</comment>
<reference evidence="1 2" key="1">
    <citation type="submission" date="2018-09" db="EMBL/GenBank/DDBJ databases">
        <authorList>
            <person name="Zhu H."/>
        </authorList>
    </citation>
    <scope>NUCLEOTIDE SEQUENCE [LARGE SCALE GENOMIC DNA]</scope>
    <source>
        <strain evidence="1 2">K1W22B-8</strain>
    </source>
</reference>
<keyword evidence="2" id="KW-1185">Reference proteome</keyword>
<dbReference type="EMBL" id="QYUK01000011">
    <property type="protein sequence ID" value="RJF90112.1"/>
    <property type="molecule type" value="Genomic_DNA"/>
</dbReference>
<dbReference type="AlphaFoldDB" id="A0A418WJH8"/>
<evidence type="ECO:0000313" key="1">
    <source>
        <dbReference type="EMBL" id="RJF90112.1"/>
    </source>
</evidence>
<protein>
    <submittedName>
        <fullName evidence="1">Uncharacterized protein</fullName>
    </submittedName>
</protein>
<organism evidence="1 2">
    <name type="scientific">Oleomonas cavernae</name>
    <dbReference type="NCBI Taxonomy" id="2320859"/>
    <lineage>
        <taxon>Bacteria</taxon>
        <taxon>Pseudomonadati</taxon>
        <taxon>Pseudomonadota</taxon>
        <taxon>Alphaproteobacteria</taxon>
        <taxon>Acetobacterales</taxon>
        <taxon>Acetobacteraceae</taxon>
        <taxon>Oleomonas</taxon>
    </lineage>
</organism>
<sequence>MRRRNLAGQIVIDFIGDGADIAAGRQALAKALQADPLRPELARGDLGGLVLVTRTRIGPSLRGAVTEPCPASDGRRLTASHLAARLLRRAEGLARHHPGRALIARAPQDVLDFAAPRFEELVRPLGAPLRIEASLGDGRDVEVSLAP</sequence>
<dbReference type="Proteomes" id="UP000284605">
    <property type="component" value="Unassembled WGS sequence"/>
</dbReference>
<proteinExistence type="predicted"/>